<gene>
    <name evidence="1" type="ORF">EVA_19297</name>
</gene>
<comment type="caution">
    <text evidence="1">The sequence shown here is derived from an EMBL/GenBank/DDBJ whole genome shotgun (WGS) entry which is preliminary data.</text>
</comment>
<proteinExistence type="predicted"/>
<dbReference type="AlphaFoldDB" id="J9FCJ3"/>
<reference evidence="1" key="1">
    <citation type="journal article" date="2012" name="PLoS ONE">
        <title>Gene sets for utilization of primary and secondary nutrition supplies in the distal gut of endangered iberian lynx.</title>
        <authorList>
            <person name="Alcaide M."/>
            <person name="Messina E."/>
            <person name="Richter M."/>
            <person name="Bargiela R."/>
            <person name="Peplies J."/>
            <person name="Huws S.A."/>
            <person name="Newbold C.J."/>
            <person name="Golyshin P.N."/>
            <person name="Simon M.A."/>
            <person name="Lopez G."/>
            <person name="Yakimov M.M."/>
            <person name="Ferrer M."/>
        </authorList>
    </citation>
    <scope>NUCLEOTIDE SEQUENCE</scope>
</reference>
<dbReference type="EMBL" id="AMCI01007450">
    <property type="protein sequence ID" value="EJW92596.1"/>
    <property type="molecule type" value="Genomic_DNA"/>
</dbReference>
<sequence length="58" mass="7208">MEKRHMNLKTALRLCLSSESMGLERRQRSENWQENFERKGKKSCWRRRIRSVRRQENS</sequence>
<evidence type="ECO:0000313" key="1">
    <source>
        <dbReference type="EMBL" id="EJW92596.1"/>
    </source>
</evidence>
<organism evidence="1">
    <name type="scientific">gut metagenome</name>
    <dbReference type="NCBI Taxonomy" id="749906"/>
    <lineage>
        <taxon>unclassified sequences</taxon>
        <taxon>metagenomes</taxon>
        <taxon>organismal metagenomes</taxon>
    </lineage>
</organism>
<protein>
    <submittedName>
        <fullName evidence="1">Uncharacterized protein</fullName>
    </submittedName>
</protein>
<accession>J9FCJ3</accession>
<name>J9FCJ3_9ZZZZ</name>